<keyword evidence="1" id="KW-1133">Transmembrane helix</keyword>
<gene>
    <name evidence="2" type="ORF">FNB15_10265</name>
</gene>
<organism evidence="2 3">
    <name type="scientific">Ferrovibrio terrae</name>
    <dbReference type="NCBI Taxonomy" id="2594003"/>
    <lineage>
        <taxon>Bacteria</taxon>
        <taxon>Pseudomonadati</taxon>
        <taxon>Pseudomonadota</taxon>
        <taxon>Alphaproteobacteria</taxon>
        <taxon>Rhodospirillales</taxon>
        <taxon>Rhodospirillaceae</taxon>
        <taxon>Ferrovibrio</taxon>
    </lineage>
</organism>
<dbReference type="RefSeq" id="WP_144068610.1">
    <property type="nucleotide sequence ID" value="NZ_CP041636.1"/>
</dbReference>
<name>A0A516H1G4_9PROT</name>
<dbReference type="EMBL" id="CP041636">
    <property type="protein sequence ID" value="QDO97629.1"/>
    <property type="molecule type" value="Genomic_DNA"/>
</dbReference>
<reference evidence="2 3" key="1">
    <citation type="submission" date="2019-07" db="EMBL/GenBank/DDBJ databases">
        <title>Genome sequencing for Ferrovibrio sp. K5.</title>
        <authorList>
            <person name="Park S.-J."/>
        </authorList>
    </citation>
    <scope>NUCLEOTIDE SEQUENCE [LARGE SCALE GENOMIC DNA]</scope>
    <source>
        <strain evidence="2 3">K5</strain>
    </source>
</reference>
<dbReference type="Proteomes" id="UP000317496">
    <property type="component" value="Chromosome"/>
</dbReference>
<proteinExistence type="predicted"/>
<accession>A0A516H1G4</accession>
<dbReference type="KEGG" id="fer:FNB15_10265"/>
<keyword evidence="1" id="KW-0812">Transmembrane</keyword>
<protein>
    <submittedName>
        <fullName evidence="2">Uncharacterized protein</fullName>
    </submittedName>
</protein>
<dbReference type="AlphaFoldDB" id="A0A516H1G4"/>
<evidence type="ECO:0000256" key="1">
    <source>
        <dbReference type="SAM" id="Phobius"/>
    </source>
</evidence>
<keyword evidence="1" id="KW-0472">Membrane</keyword>
<sequence>MATQSEYGTKERAEYDTRERVVSTQKARSGIELHSMRYVLGFGIAGVVIAFFLAWYFMFRV</sequence>
<evidence type="ECO:0000313" key="3">
    <source>
        <dbReference type="Proteomes" id="UP000317496"/>
    </source>
</evidence>
<feature type="transmembrane region" description="Helical" evidence="1">
    <location>
        <begin position="38"/>
        <end position="58"/>
    </location>
</feature>
<evidence type="ECO:0000313" key="2">
    <source>
        <dbReference type="EMBL" id="QDO97629.1"/>
    </source>
</evidence>
<keyword evidence="3" id="KW-1185">Reference proteome</keyword>